<comment type="caution">
    <text evidence="1">The sequence shown here is derived from an EMBL/GenBank/DDBJ whole genome shotgun (WGS) entry which is preliminary data.</text>
</comment>
<feature type="non-terminal residue" evidence="1">
    <location>
        <position position="79"/>
    </location>
</feature>
<reference evidence="1 3" key="1">
    <citation type="submission" date="2018-08" db="EMBL/GenBank/DDBJ databases">
        <title>Genomic investigation of the strawberry pathogen Phytophthora fragariae indicates pathogenicity is determined by transcriptional variation in three key races.</title>
        <authorList>
            <person name="Adams T.M."/>
            <person name="Armitage A.D."/>
            <person name="Sobczyk M.K."/>
            <person name="Bates H.J."/>
            <person name="Dunwell J.M."/>
            <person name="Nellist C.F."/>
            <person name="Harrison R.J."/>
        </authorList>
    </citation>
    <scope>NUCLEOTIDE SEQUENCE [LARGE SCALE GENOMIC DNA]</scope>
    <source>
        <strain evidence="2 4">BC-23</strain>
        <strain evidence="1 3">NOV-27</strain>
    </source>
</reference>
<name>A0A6A3V2B6_9STRA</name>
<evidence type="ECO:0000313" key="2">
    <source>
        <dbReference type="EMBL" id="KAE9184893.1"/>
    </source>
</evidence>
<protein>
    <submittedName>
        <fullName evidence="1">Uncharacterized protein</fullName>
    </submittedName>
</protein>
<evidence type="ECO:0000313" key="4">
    <source>
        <dbReference type="Proteomes" id="UP000476176"/>
    </source>
</evidence>
<dbReference type="EMBL" id="QXGC01002531">
    <property type="protein sequence ID" value="KAE9184893.1"/>
    <property type="molecule type" value="Genomic_DNA"/>
</dbReference>
<accession>A0A6A3V2B6</accession>
<dbReference type="Proteomes" id="UP000476176">
    <property type="component" value="Unassembled WGS sequence"/>
</dbReference>
<evidence type="ECO:0000313" key="1">
    <source>
        <dbReference type="EMBL" id="KAE9157396.1"/>
    </source>
</evidence>
<dbReference type="AlphaFoldDB" id="A0A6A3V2B6"/>
<dbReference type="EMBL" id="QXGB01008928">
    <property type="protein sequence ID" value="KAE9157396.1"/>
    <property type="molecule type" value="Genomic_DNA"/>
</dbReference>
<dbReference type="Proteomes" id="UP000433483">
    <property type="component" value="Unassembled WGS sequence"/>
</dbReference>
<sequence length="79" mass="8354">MATSQEDAGDLPAALSPVPTVHALRESFPTTKGVAITPRVRFTEIKSIQPLSKRSPRAKIVKEYLGVAGGHTQGDVLAS</sequence>
<organism evidence="1 3">
    <name type="scientific">Phytophthora fragariae</name>
    <dbReference type="NCBI Taxonomy" id="53985"/>
    <lineage>
        <taxon>Eukaryota</taxon>
        <taxon>Sar</taxon>
        <taxon>Stramenopiles</taxon>
        <taxon>Oomycota</taxon>
        <taxon>Peronosporomycetes</taxon>
        <taxon>Peronosporales</taxon>
        <taxon>Peronosporaceae</taxon>
        <taxon>Phytophthora</taxon>
    </lineage>
</organism>
<evidence type="ECO:0000313" key="3">
    <source>
        <dbReference type="Proteomes" id="UP000433483"/>
    </source>
</evidence>
<proteinExistence type="predicted"/>
<keyword evidence="3" id="KW-1185">Reference proteome</keyword>
<gene>
    <name evidence="2" type="ORF">PF004_g23524</name>
    <name evidence="1" type="ORF">PF005_g32847</name>
</gene>